<dbReference type="GO" id="GO:0005886">
    <property type="term" value="C:plasma membrane"/>
    <property type="evidence" value="ECO:0007669"/>
    <property type="project" value="UniProtKB-SubCell"/>
</dbReference>
<dbReference type="AlphaFoldDB" id="A0A8B9PCC5"/>
<feature type="region of interest" description="Disordered" evidence="8">
    <location>
        <begin position="592"/>
        <end position="684"/>
    </location>
</feature>
<keyword evidence="4 7" id="KW-0812">Transmembrane</keyword>
<evidence type="ECO:0000256" key="6">
    <source>
        <dbReference type="ARBA" id="ARBA00023136"/>
    </source>
</evidence>
<dbReference type="InterPro" id="IPR050895">
    <property type="entry name" value="XK-related_scramblase"/>
</dbReference>
<name>A0A8B9PCC5_APTOW</name>
<evidence type="ECO:0000256" key="8">
    <source>
        <dbReference type="SAM" id="MobiDB-lite"/>
    </source>
</evidence>
<dbReference type="Proteomes" id="UP000694424">
    <property type="component" value="Unplaced"/>
</dbReference>
<dbReference type="Ensembl" id="ENSAOWT00000010917.1">
    <property type="protein sequence ID" value="ENSAOWP00000009616.1"/>
    <property type="gene ID" value="ENSAOWG00000006598.1"/>
</dbReference>
<evidence type="ECO:0000256" key="2">
    <source>
        <dbReference type="ARBA" id="ARBA00008789"/>
    </source>
</evidence>
<evidence type="ECO:0000256" key="3">
    <source>
        <dbReference type="ARBA" id="ARBA00022475"/>
    </source>
</evidence>
<evidence type="ECO:0000313" key="10">
    <source>
        <dbReference type="Proteomes" id="UP000694424"/>
    </source>
</evidence>
<evidence type="ECO:0000256" key="4">
    <source>
        <dbReference type="ARBA" id="ARBA00022692"/>
    </source>
</evidence>
<feature type="transmembrane region" description="Helical" evidence="7">
    <location>
        <begin position="260"/>
        <end position="281"/>
    </location>
</feature>
<sequence length="684" mass="72851">MRGAFPGLCLALLAAERCARLCAIIHYLLSGQYVWFWLTVSCLVPGYAAQLLSALWFRADGRQPGRSLVVLHVLQLGIWKRYWDVLQTATKARGNGITGELLMQQGDASVLRLLEALLQSLPHLLLQAYVVVAVDRTGLFPGVSAGLSLLSLAWALVSYSRFACLLKPGHLYLPAAALLCLLLWRTGMLGTRVLALVLFARLYSFWVFAVAGAHWLVMSFWLVAQQTDIVTSSCRWRLFNCLLGAVYVFCYVNVRPGPSKLRVAVFYAIMLVENTLLLLLATEFLQAELWNSLCLTGAVTSGFLIGTAALAVYYSLLHPKSTEIWQGFLEKSCSAVAAGDDGAGSQAGQSLGISSRGDGESLVVERTEMASRNQNGSSLLQSGGHVAEDDLTSHHHWLLVKLALKTGDISKINATFGDGGVGEIYPGGLVPGKPSRVEPRVNIILLAREMGPLGFESDLTDEKLLAAGNRGSGKHNPGAAGISREDRGPVTQDALSGSNAAWHGARQEPGFHPAVSFPNSSDPAEACESSSLYFSANTGGIASPGAELETAAQRAPLERGSEPQPPLDHLGGKGEDFPFGMVNISPILGPGAHNRLQSSSSLCGASERGATGASEEGSEMVGSLAGSRSRWGTPSSGTRVAVGRSKLRPPEEPRFTSTPKTDPRCPQQGPSGPAERRGPSGLLE</sequence>
<dbReference type="InterPro" id="IPR018629">
    <property type="entry name" value="XK-rel"/>
</dbReference>
<comment type="similarity">
    <text evidence="2 7">Belongs to the XK family.</text>
</comment>
<feature type="region of interest" description="Disordered" evidence="8">
    <location>
        <begin position="549"/>
        <end position="578"/>
    </location>
</feature>
<organism evidence="9 10">
    <name type="scientific">Apteryx owenii</name>
    <name type="common">Little spotted kiwi</name>
    <dbReference type="NCBI Taxonomy" id="8824"/>
    <lineage>
        <taxon>Eukaryota</taxon>
        <taxon>Metazoa</taxon>
        <taxon>Chordata</taxon>
        <taxon>Craniata</taxon>
        <taxon>Vertebrata</taxon>
        <taxon>Euteleostomi</taxon>
        <taxon>Archelosauria</taxon>
        <taxon>Archosauria</taxon>
        <taxon>Dinosauria</taxon>
        <taxon>Saurischia</taxon>
        <taxon>Theropoda</taxon>
        <taxon>Coelurosauria</taxon>
        <taxon>Aves</taxon>
        <taxon>Palaeognathae</taxon>
        <taxon>Apterygiformes</taxon>
        <taxon>Apterygidae</taxon>
        <taxon>Apteryx</taxon>
    </lineage>
</organism>
<protein>
    <recommendedName>
        <fullName evidence="7">XK-related protein</fullName>
    </recommendedName>
</protein>
<dbReference type="PANTHER" id="PTHR16024">
    <property type="entry name" value="XK-RELATED PROTEIN"/>
    <property type="match status" value="1"/>
</dbReference>
<accession>A0A8B9PCC5</accession>
<evidence type="ECO:0000313" key="9">
    <source>
        <dbReference type="Ensembl" id="ENSAOWP00000009616.1"/>
    </source>
</evidence>
<comment type="subcellular location">
    <subcellularLocation>
        <location evidence="1">Cell membrane</location>
        <topology evidence="1">Multi-pass membrane protein</topology>
    </subcellularLocation>
    <subcellularLocation>
        <location evidence="7">Membrane</location>
        <topology evidence="7">Multi-pass membrane protein</topology>
    </subcellularLocation>
</comment>
<dbReference type="Pfam" id="PF09815">
    <property type="entry name" value="XK-related"/>
    <property type="match status" value="1"/>
</dbReference>
<keyword evidence="3" id="KW-1003">Cell membrane</keyword>
<feature type="transmembrane region" description="Helical" evidence="7">
    <location>
        <begin position="171"/>
        <end position="199"/>
    </location>
</feature>
<feature type="region of interest" description="Disordered" evidence="8">
    <location>
        <begin position="468"/>
        <end position="523"/>
    </location>
</feature>
<evidence type="ECO:0000256" key="5">
    <source>
        <dbReference type="ARBA" id="ARBA00022989"/>
    </source>
</evidence>
<reference evidence="9" key="1">
    <citation type="submission" date="2025-08" db="UniProtKB">
        <authorList>
            <consortium name="Ensembl"/>
        </authorList>
    </citation>
    <scope>IDENTIFICATION</scope>
</reference>
<keyword evidence="10" id="KW-1185">Reference proteome</keyword>
<feature type="transmembrane region" description="Helical" evidence="7">
    <location>
        <begin position="205"/>
        <end position="224"/>
    </location>
</feature>
<keyword evidence="6 7" id="KW-0472">Membrane</keyword>
<feature type="transmembrane region" description="Helical" evidence="7">
    <location>
        <begin position="293"/>
        <end position="316"/>
    </location>
</feature>
<feature type="transmembrane region" description="Helical" evidence="7">
    <location>
        <begin position="236"/>
        <end position="254"/>
    </location>
</feature>
<proteinExistence type="inferred from homology"/>
<keyword evidence="5 7" id="KW-1133">Transmembrane helix</keyword>
<feature type="transmembrane region" description="Helical" evidence="7">
    <location>
        <begin position="34"/>
        <end position="57"/>
    </location>
</feature>
<feature type="transmembrane region" description="Helical" evidence="7">
    <location>
        <begin position="138"/>
        <end position="159"/>
    </location>
</feature>
<evidence type="ECO:0000256" key="7">
    <source>
        <dbReference type="RuleBase" id="RU910716"/>
    </source>
</evidence>
<evidence type="ECO:0000256" key="1">
    <source>
        <dbReference type="ARBA" id="ARBA00004651"/>
    </source>
</evidence>
<dbReference type="PANTHER" id="PTHR16024:SF15">
    <property type="entry name" value="XK-RELATED PROTEIN 5"/>
    <property type="match status" value="1"/>
</dbReference>
<reference evidence="9" key="2">
    <citation type="submission" date="2025-09" db="UniProtKB">
        <authorList>
            <consortium name="Ensembl"/>
        </authorList>
    </citation>
    <scope>IDENTIFICATION</scope>
</reference>